<feature type="compositionally biased region" description="Low complexity" evidence="2">
    <location>
        <begin position="264"/>
        <end position="284"/>
    </location>
</feature>
<feature type="compositionally biased region" description="Low complexity" evidence="2">
    <location>
        <begin position="294"/>
        <end position="319"/>
    </location>
</feature>
<keyword evidence="3" id="KW-0732">Signal</keyword>
<dbReference type="Proteomes" id="UP000642488">
    <property type="component" value="Unassembled WGS sequence"/>
</dbReference>
<name>A0A934M977_9RHOB</name>
<feature type="region of interest" description="Disordered" evidence="2">
    <location>
        <begin position="65"/>
        <end position="360"/>
    </location>
</feature>
<feature type="domain" description="OmpA-like" evidence="4">
    <location>
        <begin position="527"/>
        <end position="652"/>
    </location>
</feature>
<accession>A0A934M977</accession>
<gene>
    <name evidence="5" type="ORF">ILP92_05650</name>
</gene>
<dbReference type="PANTHER" id="PTHR30329:SF21">
    <property type="entry name" value="LIPOPROTEIN YIAD-RELATED"/>
    <property type="match status" value="1"/>
</dbReference>
<evidence type="ECO:0000256" key="2">
    <source>
        <dbReference type="SAM" id="MobiDB-lite"/>
    </source>
</evidence>
<dbReference type="Pfam" id="PF00691">
    <property type="entry name" value="OmpA"/>
    <property type="match status" value="1"/>
</dbReference>
<keyword evidence="6" id="KW-1185">Reference proteome</keyword>
<dbReference type="InterPro" id="IPR006665">
    <property type="entry name" value="OmpA-like"/>
</dbReference>
<dbReference type="PANTHER" id="PTHR30329">
    <property type="entry name" value="STATOR ELEMENT OF FLAGELLAR MOTOR COMPLEX"/>
    <property type="match status" value="1"/>
</dbReference>
<evidence type="ECO:0000256" key="3">
    <source>
        <dbReference type="SAM" id="SignalP"/>
    </source>
</evidence>
<dbReference type="InterPro" id="IPR050330">
    <property type="entry name" value="Bact_OuterMem_StrucFunc"/>
</dbReference>
<dbReference type="CDD" id="cd07185">
    <property type="entry name" value="OmpA_C-like"/>
    <property type="match status" value="1"/>
</dbReference>
<feature type="compositionally biased region" description="Low complexity" evidence="2">
    <location>
        <begin position="66"/>
        <end position="87"/>
    </location>
</feature>
<feature type="compositionally biased region" description="Acidic residues" evidence="2">
    <location>
        <begin position="88"/>
        <end position="117"/>
    </location>
</feature>
<sequence>MRKSLKTTTALVAGLHLAIPQAAFAQDQISLDQLLEVCAELDAETCATATGLPADQVAEALRMAREAGAAETAEPAPEAAEAAPEEAPAAEEVTETEAAEPVEETAEMPEAEAEAEAEAMTAEGEQTQAEPVEGEAAEAAPEPAAVPAEPAAEAAEAAPAEPAPAADAAEAAPAEPATEAEGTVETTAEEQVTDEAPETAETEETPEMVEMDGTPVLTEETGDAAAATEAAPAETAEGEAAPEAEMPAEESPATAEAEAEAAPEDTATAESADAAPEAGEAPETQMTDAERQALEGSEAAPVAAAALDAAPAEEVATETVTEETARSSDEDFTSDIAGEPREASSASTVEAEAADNDDDDGLSTLQKALIAGAGIIAVGTLLNNNRQVVASSEDRVVVSGRDGGYELIKDDTALLRRPGTEVSTERFDDGSTRTTVLRPDGSQIVTIRDANLRVLQRVRVTPEGDRIVLIDDTIETQAVDVSTLRPAARSQVDAGMDEDALRQALAAEGAFDRSFSLAQVRNISQVREQVPAVDLDNITFASGSAAIAPEQADELTDLGSYIRARIAENPQEIFLVEGHTDAVGNAAYNLALSDRRAESVALALTEYFDVPPENLVVQGYGERFLKVPTTEAERQNRRATVRRITPLLQTASAQ</sequence>
<dbReference type="GO" id="GO:0016020">
    <property type="term" value="C:membrane"/>
    <property type="evidence" value="ECO:0007669"/>
    <property type="project" value="UniProtKB-UniRule"/>
</dbReference>
<dbReference type="InterPro" id="IPR036737">
    <property type="entry name" value="OmpA-like_sf"/>
</dbReference>
<dbReference type="Gene3D" id="3.30.1330.60">
    <property type="entry name" value="OmpA-like domain"/>
    <property type="match status" value="1"/>
</dbReference>
<feature type="signal peptide" evidence="3">
    <location>
        <begin position="1"/>
        <end position="25"/>
    </location>
</feature>
<dbReference type="AlphaFoldDB" id="A0A934M977"/>
<evidence type="ECO:0000259" key="4">
    <source>
        <dbReference type="PROSITE" id="PS51123"/>
    </source>
</evidence>
<protein>
    <submittedName>
        <fullName evidence="5">OmpA family protein</fullName>
    </submittedName>
</protein>
<evidence type="ECO:0000313" key="5">
    <source>
        <dbReference type="EMBL" id="MBJ3762227.1"/>
    </source>
</evidence>
<reference evidence="5" key="1">
    <citation type="submission" date="2020-12" db="EMBL/GenBank/DDBJ databases">
        <title>Bacterial taxonomy.</title>
        <authorList>
            <person name="Pan X."/>
        </authorList>
    </citation>
    <scope>NUCLEOTIDE SEQUENCE</scope>
    <source>
        <strain evidence="5">KCTC 52957</strain>
    </source>
</reference>
<feature type="compositionally biased region" description="Acidic residues" evidence="2">
    <location>
        <begin position="236"/>
        <end position="248"/>
    </location>
</feature>
<organism evidence="5 6">
    <name type="scientific">Palleronia pontilimi</name>
    <dbReference type="NCBI Taxonomy" id="1964209"/>
    <lineage>
        <taxon>Bacteria</taxon>
        <taxon>Pseudomonadati</taxon>
        <taxon>Pseudomonadota</taxon>
        <taxon>Alphaproteobacteria</taxon>
        <taxon>Rhodobacterales</taxon>
        <taxon>Roseobacteraceae</taxon>
        <taxon>Palleronia</taxon>
    </lineage>
</organism>
<dbReference type="RefSeq" id="WP_198915401.1">
    <property type="nucleotide sequence ID" value="NZ_JAEKPD010000005.1"/>
</dbReference>
<dbReference type="EMBL" id="JAEKPD010000005">
    <property type="protein sequence ID" value="MBJ3762227.1"/>
    <property type="molecule type" value="Genomic_DNA"/>
</dbReference>
<comment type="caution">
    <text evidence="5">The sequence shown here is derived from an EMBL/GenBank/DDBJ whole genome shotgun (WGS) entry which is preliminary data.</text>
</comment>
<feature type="compositionally biased region" description="Low complexity" evidence="2">
    <location>
        <begin position="118"/>
        <end position="131"/>
    </location>
</feature>
<dbReference type="PROSITE" id="PS51123">
    <property type="entry name" value="OMPA_2"/>
    <property type="match status" value="1"/>
</dbReference>
<keyword evidence="1" id="KW-0472">Membrane</keyword>
<feature type="compositionally biased region" description="Low complexity" evidence="2">
    <location>
        <begin position="223"/>
        <end position="235"/>
    </location>
</feature>
<proteinExistence type="predicted"/>
<evidence type="ECO:0000256" key="1">
    <source>
        <dbReference type="PROSITE-ProRule" id="PRU00473"/>
    </source>
</evidence>
<evidence type="ECO:0000313" key="6">
    <source>
        <dbReference type="Proteomes" id="UP000642488"/>
    </source>
</evidence>
<feature type="chain" id="PRO_5037036091" evidence="3">
    <location>
        <begin position="26"/>
        <end position="654"/>
    </location>
</feature>
<feature type="compositionally biased region" description="Low complexity" evidence="2">
    <location>
        <begin position="137"/>
        <end position="186"/>
    </location>
</feature>
<dbReference type="SUPFAM" id="SSF103088">
    <property type="entry name" value="OmpA-like"/>
    <property type="match status" value="1"/>
</dbReference>
<feature type="compositionally biased region" description="Acidic residues" evidence="2">
    <location>
        <begin position="187"/>
        <end position="210"/>
    </location>
</feature>